<dbReference type="WBParaSite" id="PS1159_v2.g7680.t1">
    <property type="protein sequence ID" value="PS1159_v2.g7680.t1"/>
    <property type="gene ID" value="PS1159_v2.g7680"/>
</dbReference>
<proteinExistence type="predicted"/>
<dbReference type="Proteomes" id="UP000887580">
    <property type="component" value="Unplaced"/>
</dbReference>
<reference evidence="2" key="1">
    <citation type="submission" date="2022-11" db="UniProtKB">
        <authorList>
            <consortium name="WormBaseParasite"/>
        </authorList>
    </citation>
    <scope>IDENTIFICATION</scope>
</reference>
<name>A0AC35GQT8_9BILA</name>
<organism evidence="1 2">
    <name type="scientific">Panagrolaimus sp. PS1159</name>
    <dbReference type="NCBI Taxonomy" id="55785"/>
    <lineage>
        <taxon>Eukaryota</taxon>
        <taxon>Metazoa</taxon>
        <taxon>Ecdysozoa</taxon>
        <taxon>Nematoda</taxon>
        <taxon>Chromadorea</taxon>
        <taxon>Rhabditida</taxon>
        <taxon>Tylenchina</taxon>
        <taxon>Panagrolaimomorpha</taxon>
        <taxon>Panagrolaimoidea</taxon>
        <taxon>Panagrolaimidae</taxon>
        <taxon>Panagrolaimus</taxon>
    </lineage>
</organism>
<protein>
    <submittedName>
        <fullName evidence="2">NADH dehydrogenase subunit 6</fullName>
    </submittedName>
</protein>
<accession>A0AC35GQT8</accession>
<sequence length="150" mass="17258">MDRRNYEKATAILMILTIFFLFVALICSCILQKLMPRFYWISPILAFIASMFLLVSIFIYSIYTEKYFMPSLFVSAPTEVSSINNNVAIENKFLIERGIPYYFGYSFWFAFAALITTLIAAIIGFMASKNFGEETTSRFLVQSYITSAIK</sequence>
<evidence type="ECO:0000313" key="1">
    <source>
        <dbReference type="Proteomes" id="UP000887580"/>
    </source>
</evidence>
<evidence type="ECO:0000313" key="2">
    <source>
        <dbReference type="WBParaSite" id="PS1159_v2.g7680.t1"/>
    </source>
</evidence>